<evidence type="ECO:0000313" key="1">
    <source>
        <dbReference type="EMBL" id="WKA09130.1"/>
    </source>
</evidence>
<dbReference type="InterPro" id="IPR012341">
    <property type="entry name" value="6hp_glycosidase-like_sf"/>
</dbReference>
<protein>
    <recommendedName>
        <fullName evidence="3">LanC-like protein GCL1</fullName>
    </recommendedName>
</protein>
<accession>A0ABY9DNB3</accession>
<evidence type="ECO:0000313" key="2">
    <source>
        <dbReference type="Proteomes" id="UP001227230"/>
    </source>
</evidence>
<keyword evidence="2" id="KW-1185">Reference proteome</keyword>
<sequence length="206" mass="23997">MGIWKPLIEERLWQLEEECFSESVREILEERLVTEGKEKIRTERGRACLWLEGQDREDSRVLLRRGEKKTEGEFFSFWVIRLVTEGVRTESNRLATALMLPDCCTKEALEHAVDEGPALKVLRGSWQREEAPETHRDASRKLSSGEKYWGAAHGLVGIMHFLMYMGLKIDEIEDAKDTLRYMIKNRFPSGNYPASEEDRNRDVLVH</sequence>
<dbReference type="Pfam" id="PF05147">
    <property type="entry name" value="LANC_like"/>
    <property type="match status" value="1"/>
</dbReference>
<dbReference type="SUPFAM" id="SSF158745">
    <property type="entry name" value="LanC-like"/>
    <property type="match status" value="1"/>
</dbReference>
<dbReference type="InterPro" id="IPR007822">
    <property type="entry name" value="LANC-like"/>
</dbReference>
<dbReference type="PANTHER" id="PTHR12736">
    <property type="entry name" value="LANC-LIKE PROTEIN"/>
    <property type="match status" value="1"/>
</dbReference>
<gene>
    <name evidence="1" type="ORF">VitviT2T_026807</name>
</gene>
<name>A0ABY9DNB3_VITVI</name>
<evidence type="ECO:0008006" key="3">
    <source>
        <dbReference type="Google" id="ProtNLM"/>
    </source>
</evidence>
<organism evidence="1 2">
    <name type="scientific">Vitis vinifera</name>
    <name type="common">Grape</name>
    <dbReference type="NCBI Taxonomy" id="29760"/>
    <lineage>
        <taxon>Eukaryota</taxon>
        <taxon>Viridiplantae</taxon>
        <taxon>Streptophyta</taxon>
        <taxon>Embryophyta</taxon>
        <taxon>Tracheophyta</taxon>
        <taxon>Spermatophyta</taxon>
        <taxon>Magnoliopsida</taxon>
        <taxon>eudicotyledons</taxon>
        <taxon>Gunneridae</taxon>
        <taxon>Pentapetalae</taxon>
        <taxon>rosids</taxon>
        <taxon>Vitales</taxon>
        <taxon>Vitaceae</taxon>
        <taxon>Viteae</taxon>
        <taxon>Vitis</taxon>
    </lineage>
</organism>
<reference evidence="1 2" key="1">
    <citation type="journal article" date="2023" name="Hortic Res">
        <title>The complete reference genome for grapevine (Vitis vinifera L.) genetics and breeding.</title>
        <authorList>
            <person name="Shi X."/>
            <person name="Cao S."/>
            <person name="Wang X."/>
            <person name="Huang S."/>
            <person name="Wang Y."/>
            <person name="Liu Z."/>
            <person name="Liu W."/>
            <person name="Leng X."/>
            <person name="Peng Y."/>
            <person name="Wang N."/>
            <person name="Wang Y."/>
            <person name="Ma Z."/>
            <person name="Xu X."/>
            <person name="Zhang F."/>
            <person name="Xue H."/>
            <person name="Zhong H."/>
            <person name="Wang Y."/>
            <person name="Zhang K."/>
            <person name="Velt A."/>
            <person name="Avia K."/>
            <person name="Holtgrawe D."/>
            <person name="Grimplet J."/>
            <person name="Matus J.T."/>
            <person name="Ware D."/>
            <person name="Wu X."/>
            <person name="Wang H."/>
            <person name="Liu C."/>
            <person name="Fang Y."/>
            <person name="Rustenholz C."/>
            <person name="Cheng Z."/>
            <person name="Xiao H."/>
            <person name="Zhou Y."/>
        </authorList>
    </citation>
    <scope>NUCLEOTIDE SEQUENCE [LARGE SCALE GENOMIC DNA]</scope>
    <source>
        <strain evidence="2">cv. Pinot noir / PN40024</strain>
        <tissue evidence="1">Leaf</tissue>
    </source>
</reference>
<proteinExistence type="predicted"/>
<dbReference type="EMBL" id="CP126664">
    <property type="protein sequence ID" value="WKA09130.1"/>
    <property type="molecule type" value="Genomic_DNA"/>
</dbReference>
<dbReference type="Proteomes" id="UP001227230">
    <property type="component" value="Chromosome 17"/>
</dbReference>
<dbReference type="Gene3D" id="1.50.10.10">
    <property type="match status" value="1"/>
</dbReference>
<dbReference type="PANTHER" id="PTHR12736:SF22">
    <property type="entry name" value="LANC-LIKE PROTEIN GCL2"/>
    <property type="match status" value="1"/>
</dbReference>